<dbReference type="AlphaFoldDB" id="A0A0F8Z4Q2"/>
<sequence>TQSDAASYGVRTQTMRNFSNDKRKMAHVTGMLGLNQGEKEKALCVMRLNWVVLRESPYQMRQCLYVGQCLALGRMMTCSKLA</sequence>
<name>A0A0F8Z4Q2_9ZZZZ</name>
<evidence type="ECO:0000313" key="1">
    <source>
        <dbReference type="EMBL" id="KKK61364.1"/>
    </source>
</evidence>
<feature type="non-terminal residue" evidence="1">
    <location>
        <position position="1"/>
    </location>
</feature>
<dbReference type="EMBL" id="LAZR01062512">
    <property type="protein sequence ID" value="KKK61364.1"/>
    <property type="molecule type" value="Genomic_DNA"/>
</dbReference>
<comment type="caution">
    <text evidence="1">The sequence shown here is derived from an EMBL/GenBank/DDBJ whole genome shotgun (WGS) entry which is preliminary data.</text>
</comment>
<accession>A0A0F8Z4Q2</accession>
<protein>
    <submittedName>
        <fullName evidence="1">Uncharacterized protein</fullName>
    </submittedName>
</protein>
<reference evidence="1" key="1">
    <citation type="journal article" date="2015" name="Nature">
        <title>Complex archaea that bridge the gap between prokaryotes and eukaryotes.</title>
        <authorList>
            <person name="Spang A."/>
            <person name="Saw J.H."/>
            <person name="Jorgensen S.L."/>
            <person name="Zaremba-Niedzwiedzka K."/>
            <person name="Martijn J."/>
            <person name="Lind A.E."/>
            <person name="van Eijk R."/>
            <person name="Schleper C."/>
            <person name="Guy L."/>
            <person name="Ettema T.J."/>
        </authorList>
    </citation>
    <scope>NUCLEOTIDE SEQUENCE</scope>
</reference>
<proteinExistence type="predicted"/>
<gene>
    <name evidence="1" type="ORF">LCGC14_3015050</name>
</gene>
<organism evidence="1">
    <name type="scientific">marine sediment metagenome</name>
    <dbReference type="NCBI Taxonomy" id="412755"/>
    <lineage>
        <taxon>unclassified sequences</taxon>
        <taxon>metagenomes</taxon>
        <taxon>ecological metagenomes</taxon>
    </lineage>
</organism>